<sequence>MLFLDNINFGQLIDKANKQFHDCNVSPPTNTIAHIFRKESQENFISDWIAYLIDPISFGNAEPLNVLLEVAGFDDCIDKNGIIEISREKTFDDQRRIDFYIETEELIIGIENKIWSGLGYHQLQDYSKSLEKLSKGKEIRKILLLPQNNMSINLNKNNSDISVSEFVSVTYEDFTNALKNLQINFIENLRSSFLLQDFITYVEEYFMDSNVDMKKNFDMVSFLFEHKNQLKELETCKNNLQTQFVESVVKKLAETFDEEIWKIKFPKTGSYFQLFKDLPGWGAPVHFELYPTDRFPCESIQVVLHTREGKNARNNKTERLYNLQVEVEDYIQKKYGQKEFEIDYENGLELYNKSIDKVFSVLKDVVEKFTNIVDDEISLYTRENRSILSNK</sequence>
<organism evidence="1">
    <name type="scientific">Siphoviridae sp. ctMM521</name>
    <dbReference type="NCBI Taxonomy" id="2826259"/>
    <lineage>
        <taxon>Viruses</taxon>
        <taxon>Duplodnaviria</taxon>
        <taxon>Heunggongvirae</taxon>
        <taxon>Uroviricota</taxon>
        <taxon>Caudoviricetes</taxon>
    </lineage>
</organism>
<dbReference type="Pfam" id="PF14281">
    <property type="entry name" value="PDDEXK_4"/>
    <property type="match status" value="1"/>
</dbReference>
<evidence type="ECO:0000313" key="1">
    <source>
        <dbReference type="EMBL" id="DAD82573.1"/>
    </source>
</evidence>
<accession>A0A8S5MJR5</accession>
<dbReference type="InterPro" id="IPR029470">
    <property type="entry name" value="PDDEXK_4"/>
</dbReference>
<name>A0A8S5MJR5_9CAUD</name>
<protein>
    <submittedName>
        <fullName evidence="1">PD-(D/E)XK nuclease superfamily protein</fullName>
    </submittedName>
</protein>
<proteinExistence type="predicted"/>
<dbReference type="EMBL" id="BK014922">
    <property type="protein sequence ID" value="DAD82573.1"/>
    <property type="molecule type" value="Genomic_DNA"/>
</dbReference>
<reference evidence="1" key="1">
    <citation type="journal article" date="2021" name="Proc. Natl. Acad. Sci. U.S.A.">
        <title>A Catalog of Tens of Thousands of Viruses from Human Metagenomes Reveals Hidden Associations with Chronic Diseases.</title>
        <authorList>
            <person name="Tisza M.J."/>
            <person name="Buck C.B."/>
        </authorList>
    </citation>
    <scope>NUCLEOTIDE SEQUENCE</scope>
    <source>
        <strain evidence="1">CtMM521</strain>
    </source>
</reference>